<protein>
    <submittedName>
        <fullName evidence="1">Uncharacterized protein</fullName>
    </submittedName>
</protein>
<sequence>MVGLDDRDATVKVVLAGILHGFGDLIPPYHSRFPLLAFRPDTVARLLIRFVPVYLTLFSFQRTDNLALGLAKRSCLYHIILAPYREKQVLSENVHESADPPLFFFIVIAGISWSSMPDYSDGRAGTYSIPIQLPVSFFLLTPSFLSLTISSFKATKFAFFLHETWTAHATVLLESSYRSFCISFRESHPVPCGSSIPSGIYNHNKTCCQE</sequence>
<keyword evidence="2" id="KW-1185">Reference proteome</keyword>
<dbReference type="Proteomes" id="UP000053424">
    <property type="component" value="Unassembled WGS sequence"/>
</dbReference>
<reference evidence="2" key="2">
    <citation type="submission" date="2015-01" db="EMBL/GenBank/DDBJ databases">
        <title>Evolutionary Origins and Diversification of the Mycorrhizal Mutualists.</title>
        <authorList>
            <consortium name="DOE Joint Genome Institute"/>
            <consortium name="Mycorrhizal Genomics Consortium"/>
            <person name="Kohler A."/>
            <person name="Kuo A."/>
            <person name="Nagy L.G."/>
            <person name="Floudas D."/>
            <person name="Copeland A."/>
            <person name="Barry K.W."/>
            <person name="Cichocki N."/>
            <person name="Veneault-Fourrey C."/>
            <person name="LaButti K."/>
            <person name="Lindquist E.A."/>
            <person name="Lipzen A."/>
            <person name="Lundell T."/>
            <person name="Morin E."/>
            <person name="Murat C."/>
            <person name="Riley R."/>
            <person name="Ohm R."/>
            <person name="Sun H."/>
            <person name="Tunlid A."/>
            <person name="Henrissat B."/>
            <person name="Grigoriev I.V."/>
            <person name="Hibbett D.S."/>
            <person name="Martin F."/>
        </authorList>
    </citation>
    <scope>NUCLEOTIDE SEQUENCE [LARGE SCALE GENOMIC DNA]</scope>
    <source>
        <strain evidence="2">h7</strain>
    </source>
</reference>
<dbReference type="HOGENOM" id="CLU_1310273_0_0_1"/>
<organism evidence="1 2">
    <name type="scientific">Hebeloma cylindrosporum</name>
    <dbReference type="NCBI Taxonomy" id="76867"/>
    <lineage>
        <taxon>Eukaryota</taxon>
        <taxon>Fungi</taxon>
        <taxon>Dikarya</taxon>
        <taxon>Basidiomycota</taxon>
        <taxon>Agaricomycotina</taxon>
        <taxon>Agaricomycetes</taxon>
        <taxon>Agaricomycetidae</taxon>
        <taxon>Agaricales</taxon>
        <taxon>Agaricineae</taxon>
        <taxon>Hymenogastraceae</taxon>
        <taxon>Hebeloma</taxon>
    </lineage>
</organism>
<dbReference type="EMBL" id="KN831800">
    <property type="protein sequence ID" value="KIM37064.1"/>
    <property type="molecule type" value="Genomic_DNA"/>
</dbReference>
<proteinExistence type="predicted"/>
<evidence type="ECO:0000313" key="1">
    <source>
        <dbReference type="EMBL" id="KIM37064.1"/>
    </source>
</evidence>
<name>A0A0C3BYE6_HEBCY</name>
<reference evidence="1 2" key="1">
    <citation type="submission" date="2014-04" db="EMBL/GenBank/DDBJ databases">
        <authorList>
            <consortium name="DOE Joint Genome Institute"/>
            <person name="Kuo A."/>
            <person name="Gay G."/>
            <person name="Dore J."/>
            <person name="Kohler A."/>
            <person name="Nagy L.G."/>
            <person name="Floudas D."/>
            <person name="Copeland A."/>
            <person name="Barry K.W."/>
            <person name="Cichocki N."/>
            <person name="Veneault-Fourrey C."/>
            <person name="LaButti K."/>
            <person name="Lindquist E.A."/>
            <person name="Lipzen A."/>
            <person name="Lundell T."/>
            <person name="Morin E."/>
            <person name="Murat C."/>
            <person name="Sun H."/>
            <person name="Tunlid A."/>
            <person name="Henrissat B."/>
            <person name="Grigoriev I.V."/>
            <person name="Hibbett D.S."/>
            <person name="Martin F."/>
            <person name="Nordberg H.P."/>
            <person name="Cantor M.N."/>
            <person name="Hua S.X."/>
        </authorList>
    </citation>
    <scope>NUCLEOTIDE SEQUENCE [LARGE SCALE GENOMIC DNA]</scope>
    <source>
        <strain evidence="2">h7</strain>
    </source>
</reference>
<accession>A0A0C3BYE6</accession>
<dbReference type="AlphaFoldDB" id="A0A0C3BYE6"/>
<gene>
    <name evidence="1" type="ORF">M413DRAFT_281224</name>
</gene>
<evidence type="ECO:0000313" key="2">
    <source>
        <dbReference type="Proteomes" id="UP000053424"/>
    </source>
</evidence>